<dbReference type="InterPro" id="IPR005598">
    <property type="entry name" value="ATP_synth_I"/>
</dbReference>
<protein>
    <submittedName>
        <fullName evidence="7">ATP synthase subunit I</fullName>
    </submittedName>
</protein>
<feature type="transmembrane region" description="Helical" evidence="6">
    <location>
        <begin position="99"/>
        <end position="118"/>
    </location>
</feature>
<keyword evidence="3 6" id="KW-0812">Transmembrane</keyword>
<dbReference type="EMBL" id="VLXZ01000020">
    <property type="protein sequence ID" value="TSB44751.1"/>
    <property type="molecule type" value="Genomic_DNA"/>
</dbReference>
<evidence type="ECO:0000256" key="2">
    <source>
        <dbReference type="ARBA" id="ARBA00022475"/>
    </source>
</evidence>
<keyword evidence="8" id="KW-1185">Reference proteome</keyword>
<feature type="transmembrane region" description="Helical" evidence="6">
    <location>
        <begin position="73"/>
        <end position="93"/>
    </location>
</feature>
<evidence type="ECO:0000256" key="1">
    <source>
        <dbReference type="ARBA" id="ARBA00004651"/>
    </source>
</evidence>
<dbReference type="GO" id="GO:0005886">
    <property type="term" value="C:plasma membrane"/>
    <property type="evidence" value="ECO:0007669"/>
    <property type="project" value="UniProtKB-SubCell"/>
</dbReference>
<evidence type="ECO:0000256" key="4">
    <source>
        <dbReference type="ARBA" id="ARBA00022989"/>
    </source>
</evidence>
<dbReference type="Proteomes" id="UP000318521">
    <property type="component" value="Unassembled WGS sequence"/>
</dbReference>
<evidence type="ECO:0000256" key="5">
    <source>
        <dbReference type="ARBA" id="ARBA00023136"/>
    </source>
</evidence>
<accession>A0A553ZTE9</accession>
<comment type="caution">
    <text evidence="7">The sequence shown here is derived from an EMBL/GenBank/DDBJ whole genome shotgun (WGS) entry which is preliminary data.</text>
</comment>
<evidence type="ECO:0000313" key="8">
    <source>
        <dbReference type="Proteomes" id="UP000318521"/>
    </source>
</evidence>
<evidence type="ECO:0000256" key="3">
    <source>
        <dbReference type="ARBA" id="ARBA00022692"/>
    </source>
</evidence>
<dbReference type="AlphaFoldDB" id="A0A553ZTE9"/>
<sequence>MIGEVETNMKRYATILGVCAAICMIGFFLSPFRIPFLSFLAGLLAGWVNLLLNYADAKIVGKVALTQNRKLSMLVGVSFITRFLFPGLIIYTAIKNPEWLQVILVLVGFSSVYAMLFIDSVRKFIFKER</sequence>
<dbReference type="RefSeq" id="WP_143850598.1">
    <property type="nucleotide sequence ID" value="NZ_VLXZ01000020.1"/>
</dbReference>
<organism evidence="7 8">
    <name type="scientific">Alkalicoccobacillus porphyridii</name>
    <dbReference type="NCBI Taxonomy" id="2597270"/>
    <lineage>
        <taxon>Bacteria</taxon>
        <taxon>Bacillati</taxon>
        <taxon>Bacillota</taxon>
        <taxon>Bacilli</taxon>
        <taxon>Bacillales</taxon>
        <taxon>Bacillaceae</taxon>
        <taxon>Alkalicoccobacillus</taxon>
    </lineage>
</organism>
<gene>
    <name evidence="7" type="ORF">FN960_19760</name>
</gene>
<name>A0A553ZTE9_9BACI</name>
<evidence type="ECO:0000313" key="7">
    <source>
        <dbReference type="EMBL" id="TSB44751.1"/>
    </source>
</evidence>
<keyword evidence="2" id="KW-1003">Cell membrane</keyword>
<proteinExistence type="predicted"/>
<keyword evidence="4 6" id="KW-1133">Transmembrane helix</keyword>
<reference evidence="7 8" key="1">
    <citation type="submission" date="2019-07" db="EMBL/GenBank/DDBJ databases">
        <authorList>
            <person name="Park Y.J."/>
            <person name="Jeong S.E."/>
            <person name="Jung H.S."/>
        </authorList>
    </citation>
    <scope>NUCLEOTIDE SEQUENCE [LARGE SCALE GENOMIC DNA]</scope>
    <source>
        <strain evidence="8">P16(2019)</strain>
    </source>
</reference>
<feature type="transmembrane region" description="Helical" evidence="6">
    <location>
        <begin position="12"/>
        <end position="30"/>
    </location>
</feature>
<dbReference type="OrthoDB" id="2355635at2"/>
<evidence type="ECO:0000256" key="6">
    <source>
        <dbReference type="SAM" id="Phobius"/>
    </source>
</evidence>
<dbReference type="Pfam" id="PF03899">
    <property type="entry name" value="ATP-synt_I"/>
    <property type="match status" value="1"/>
</dbReference>
<feature type="transmembrane region" description="Helical" evidence="6">
    <location>
        <begin position="36"/>
        <end position="52"/>
    </location>
</feature>
<comment type="subcellular location">
    <subcellularLocation>
        <location evidence="1">Cell membrane</location>
        <topology evidence="1">Multi-pass membrane protein</topology>
    </subcellularLocation>
</comment>
<keyword evidence="5 6" id="KW-0472">Membrane</keyword>